<dbReference type="GO" id="GO:0005886">
    <property type="term" value="C:plasma membrane"/>
    <property type="evidence" value="ECO:0007669"/>
    <property type="project" value="UniProtKB-SubCell"/>
</dbReference>
<dbReference type="CDD" id="cd03257">
    <property type="entry name" value="ABC_NikE_OppD_transporters"/>
    <property type="match status" value="2"/>
</dbReference>
<dbReference type="InterPro" id="IPR027417">
    <property type="entry name" value="P-loop_NTPase"/>
</dbReference>
<keyword evidence="12" id="KW-1185">Reference proteome</keyword>
<gene>
    <name evidence="11" type="ORF">E0H50_40230</name>
</gene>
<evidence type="ECO:0000256" key="5">
    <source>
        <dbReference type="ARBA" id="ARBA00022519"/>
    </source>
</evidence>
<dbReference type="Pfam" id="PF00005">
    <property type="entry name" value="ABC_tran"/>
    <property type="match status" value="2"/>
</dbReference>
<evidence type="ECO:0000259" key="10">
    <source>
        <dbReference type="PROSITE" id="PS50893"/>
    </source>
</evidence>
<evidence type="ECO:0000256" key="8">
    <source>
        <dbReference type="ARBA" id="ARBA00022967"/>
    </source>
</evidence>
<feature type="domain" description="ABC transporter" evidence="10">
    <location>
        <begin position="244"/>
        <end position="481"/>
    </location>
</feature>
<dbReference type="PROSITE" id="PS00211">
    <property type="entry name" value="ABC_TRANSPORTER_1"/>
    <property type="match status" value="1"/>
</dbReference>
<dbReference type="InterPro" id="IPR003439">
    <property type="entry name" value="ABC_transporter-like_ATP-bd"/>
</dbReference>
<evidence type="ECO:0000256" key="1">
    <source>
        <dbReference type="ARBA" id="ARBA00004202"/>
    </source>
</evidence>
<dbReference type="GO" id="GO:0016887">
    <property type="term" value="F:ATP hydrolysis activity"/>
    <property type="evidence" value="ECO:0007669"/>
    <property type="project" value="InterPro"/>
</dbReference>
<keyword evidence="3" id="KW-0813">Transport</keyword>
<dbReference type="RefSeq" id="WP_131296426.1">
    <property type="nucleotide sequence ID" value="NZ_SJKA01000028.1"/>
</dbReference>
<keyword evidence="5" id="KW-0997">Cell inner membrane</keyword>
<name>A0A4R0HW52_9ACTN</name>
<evidence type="ECO:0000256" key="9">
    <source>
        <dbReference type="ARBA" id="ARBA00023136"/>
    </source>
</evidence>
<keyword evidence="6" id="KW-0547">Nucleotide-binding</keyword>
<dbReference type="SMART" id="SM00382">
    <property type="entry name" value="AAA"/>
    <property type="match status" value="2"/>
</dbReference>
<dbReference type="PROSITE" id="PS50893">
    <property type="entry name" value="ABC_TRANSPORTER_2"/>
    <property type="match status" value="2"/>
</dbReference>
<dbReference type="InterPro" id="IPR003593">
    <property type="entry name" value="AAA+_ATPase"/>
</dbReference>
<evidence type="ECO:0000313" key="11">
    <source>
        <dbReference type="EMBL" id="TCC16728.1"/>
    </source>
</evidence>
<proteinExistence type="inferred from homology"/>
<dbReference type="Pfam" id="PF08352">
    <property type="entry name" value="oligo_HPY"/>
    <property type="match status" value="1"/>
</dbReference>
<keyword evidence="4" id="KW-1003">Cell membrane</keyword>
<dbReference type="PANTHER" id="PTHR43297">
    <property type="entry name" value="OLIGOPEPTIDE TRANSPORT ATP-BINDING PROTEIN APPD"/>
    <property type="match status" value="1"/>
</dbReference>
<evidence type="ECO:0000313" key="12">
    <source>
        <dbReference type="Proteomes" id="UP000292695"/>
    </source>
</evidence>
<dbReference type="SUPFAM" id="SSF52540">
    <property type="entry name" value="P-loop containing nucleoside triphosphate hydrolases"/>
    <property type="match status" value="2"/>
</dbReference>
<dbReference type="InterPro" id="IPR017871">
    <property type="entry name" value="ABC_transporter-like_CS"/>
</dbReference>
<evidence type="ECO:0000256" key="4">
    <source>
        <dbReference type="ARBA" id="ARBA00022475"/>
    </source>
</evidence>
<dbReference type="Gene3D" id="3.40.50.300">
    <property type="entry name" value="P-loop containing nucleotide triphosphate hydrolases"/>
    <property type="match status" value="2"/>
</dbReference>
<dbReference type="GO" id="GO:0015833">
    <property type="term" value="P:peptide transport"/>
    <property type="evidence" value="ECO:0007669"/>
    <property type="project" value="InterPro"/>
</dbReference>
<dbReference type="AlphaFoldDB" id="A0A4R0HW52"/>
<dbReference type="InterPro" id="IPR013563">
    <property type="entry name" value="Oligopep_ABC_C"/>
</dbReference>
<accession>A0A4R0HW52</accession>
<evidence type="ECO:0000256" key="6">
    <source>
        <dbReference type="ARBA" id="ARBA00022741"/>
    </source>
</evidence>
<keyword evidence="9" id="KW-0472">Membrane</keyword>
<dbReference type="OrthoDB" id="5357528at2"/>
<evidence type="ECO:0000256" key="2">
    <source>
        <dbReference type="ARBA" id="ARBA00005417"/>
    </source>
</evidence>
<evidence type="ECO:0000256" key="7">
    <source>
        <dbReference type="ARBA" id="ARBA00022840"/>
    </source>
</evidence>
<sequence>MNVVEVRDLGVRIAERDIVSGVSFTLAAGSITALVGESGSGKTTTALALLGERPVTGHLQIAGSIGYLPQQPSGALNPVRRIGAVLKEIARLHAPRAQVRQRVLDALHQAQLPDGEQLLRRYPHQLSGGQQQRVVLAHELIGRPGLLIADEPSTGQDAVIRAGLIDELRAVAEQGIAILVLTHDLHLVRRLAHHVLVMNGGRIVEAGPPIEVLNAPEHPYTRRLVDAQRLSTLPSSPPSGEAVLTVNDLVAGHRRTETLHKVSLTVDAGDTLAIVGRSGSGKTTLARCIAGLHPHRSGDVLLGDVRLSPLLRRRTREQLARVQYVHQDTRASFNEFTPVLEQVARTAERLRGVHRDEARQRAVDGLNRLGIPDANRLPAAMSGGELQRAALVRALLAEPDVLICDEITSGLDTVVQAELIDVLRTVQESTRCALLIITHDLAVVASLAGRVAVLDSGRIVEHGATAGLLAEPQHPVTRALVTASGLEETLDPIA</sequence>
<organism evidence="11 12">
    <name type="scientific">Kribbella sindirgiensis</name>
    <dbReference type="NCBI Taxonomy" id="1124744"/>
    <lineage>
        <taxon>Bacteria</taxon>
        <taxon>Bacillati</taxon>
        <taxon>Actinomycetota</taxon>
        <taxon>Actinomycetes</taxon>
        <taxon>Propionibacteriales</taxon>
        <taxon>Kribbellaceae</taxon>
        <taxon>Kribbella</taxon>
    </lineage>
</organism>
<dbReference type="InterPro" id="IPR050388">
    <property type="entry name" value="ABC_Ni/Peptide_Import"/>
</dbReference>
<reference evidence="11 12" key="1">
    <citation type="submission" date="2019-02" db="EMBL/GenBank/DDBJ databases">
        <title>Kribbella capetownensis sp. nov. and Kribbella speibonae sp. nov., isolated from soil.</title>
        <authorList>
            <person name="Curtis S.M."/>
            <person name="Norton I."/>
            <person name="Everest G.J."/>
            <person name="Meyers P.R."/>
        </authorList>
    </citation>
    <scope>NUCLEOTIDE SEQUENCE [LARGE SCALE GENOMIC DNA]</scope>
    <source>
        <strain evidence="11 12">DSM 27082</strain>
    </source>
</reference>
<comment type="subcellular location">
    <subcellularLocation>
        <location evidence="1">Cell membrane</location>
        <topology evidence="1">Peripheral membrane protein</topology>
    </subcellularLocation>
</comment>
<comment type="caution">
    <text evidence="11">The sequence shown here is derived from an EMBL/GenBank/DDBJ whole genome shotgun (WGS) entry which is preliminary data.</text>
</comment>
<feature type="domain" description="ABC transporter" evidence="10">
    <location>
        <begin position="4"/>
        <end position="225"/>
    </location>
</feature>
<keyword evidence="7 11" id="KW-0067">ATP-binding</keyword>
<dbReference type="PANTHER" id="PTHR43297:SF14">
    <property type="entry name" value="ATPASE AAA-TYPE CORE DOMAIN-CONTAINING PROTEIN"/>
    <property type="match status" value="1"/>
</dbReference>
<dbReference type="GO" id="GO:0005524">
    <property type="term" value="F:ATP binding"/>
    <property type="evidence" value="ECO:0007669"/>
    <property type="project" value="UniProtKB-KW"/>
</dbReference>
<protein>
    <submittedName>
        <fullName evidence="11">ABC transporter ATP-binding protein</fullName>
    </submittedName>
</protein>
<dbReference type="Proteomes" id="UP000292695">
    <property type="component" value="Unassembled WGS sequence"/>
</dbReference>
<keyword evidence="8" id="KW-1278">Translocase</keyword>
<comment type="similarity">
    <text evidence="2">Belongs to the ABC transporter superfamily.</text>
</comment>
<dbReference type="EMBL" id="SJKA01000028">
    <property type="protein sequence ID" value="TCC16728.1"/>
    <property type="molecule type" value="Genomic_DNA"/>
</dbReference>
<evidence type="ECO:0000256" key="3">
    <source>
        <dbReference type="ARBA" id="ARBA00022448"/>
    </source>
</evidence>